<dbReference type="Proteomes" id="UP000199666">
    <property type="component" value="Unassembled WGS sequence"/>
</dbReference>
<evidence type="ECO:0000313" key="1">
    <source>
        <dbReference type="EMBL" id="SFH20065.1"/>
    </source>
</evidence>
<evidence type="ECO:0000313" key="2">
    <source>
        <dbReference type="Proteomes" id="UP000199666"/>
    </source>
</evidence>
<reference evidence="1 2" key="1">
    <citation type="submission" date="2016-10" db="EMBL/GenBank/DDBJ databases">
        <authorList>
            <person name="de Groot N.N."/>
        </authorList>
    </citation>
    <scope>NUCLEOTIDE SEQUENCE [LARGE SCALE GENOMIC DNA]</scope>
    <source>
        <strain evidence="1 2">DSM 18684</strain>
    </source>
</reference>
<dbReference type="OrthoDB" id="978691at2"/>
<dbReference type="STRING" id="414048.SAMN04489864_106196"/>
<proteinExistence type="predicted"/>
<keyword evidence="2" id="KW-1185">Reference proteome</keyword>
<accession>A0A1I2Y355</accession>
<evidence type="ECO:0008006" key="3">
    <source>
        <dbReference type="Google" id="ProtNLM"/>
    </source>
</evidence>
<dbReference type="EMBL" id="FOPP01000006">
    <property type="protein sequence ID" value="SFH20065.1"/>
    <property type="molecule type" value="Genomic_DNA"/>
</dbReference>
<dbReference type="AlphaFoldDB" id="A0A1I2Y355"/>
<protein>
    <recommendedName>
        <fullName evidence="3">ABC transporter ATPase</fullName>
    </recommendedName>
</protein>
<gene>
    <name evidence="1" type="ORF">SAMN04489864_106196</name>
</gene>
<name>A0A1I2Y355_9SPHI</name>
<organism evidence="1 2">
    <name type="scientific">Pedobacter insulae</name>
    <dbReference type="NCBI Taxonomy" id="414048"/>
    <lineage>
        <taxon>Bacteria</taxon>
        <taxon>Pseudomonadati</taxon>
        <taxon>Bacteroidota</taxon>
        <taxon>Sphingobacteriia</taxon>
        <taxon>Sphingobacteriales</taxon>
        <taxon>Sphingobacteriaceae</taxon>
        <taxon>Pedobacter</taxon>
    </lineage>
</organism>
<sequence>MIFSPQSKIWIYQSNRAFTANEVIEIQQKLDEFTAQWTAHGHQLKAKAEIRYNFFIVLIVDQESANATGCSIDSSVRVIKEIEQTYNVDLFDRFNVAYKINDEVYVNSKEDFETLISIKNVTSETIVFNNLVQTLAEYETKWEVPLVQSWHNMIFAEQLNS</sequence>
<dbReference type="RefSeq" id="WP_090994294.1">
    <property type="nucleotide sequence ID" value="NZ_FOPP01000006.1"/>
</dbReference>